<keyword evidence="3" id="KW-0812">Transmembrane</keyword>
<feature type="chain" id="PRO_5009115185" description="EamA domain-containing protein" evidence="6">
    <location>
        <begin position="17"/>
        <end position="129"/>
    </location>
</feature>
<dbReference type="Gene3D" id="1.10.3730.20">
    <property type="match status" value="1"/>
</dbReference>
<keyword evidence="5" id="KW-0472">Membrane</keyword>
<evidence type="ECO:0000256" key="6">
    <source>
        <dbReference type="SAM" id="SignalP"/>
    </source>
</evidence>
<comment type="similarity">
    <text evidence="2">Belongs to the TMEM234 family.</text>
</comment>
<evidence type="ECO:0000256" key="5">
    <source>
        <dbReference type="ARBA" id="ARBA00023136"/>
    </source>
</evidence>
<protein>
    <recommendedName>
        <fullName evidence="8">EamA domain-containing protein</fullName>
    </recommendedName>
</protein>
<dbReference type="InterPro" id="IPR037185">
    <property type="entry name" value="EmrE-like"/>
</dbReference>
<keyword evidence="4" id="KW-1133">Transmembrane helix</keyword>
<dbReference type="SUPFAM" id="SSF103481">
    <property type="entry name" value="Multidrug resistance efflux transporter EmrE"/>
    <property type="match status" value="1"/>
</dbReference>
<dbReference type="EMBL" id="GDQN01007994">
    <property type="protein sequence ID" value="JAT83060.1"/>
    <property type="molecule type" value="Transcribed_RNA"/>
</dbReference>
<dbReference type="GO" id="GO:0016020">
    <property type="term" value="C:membrane"/>
    <property type="evidence" value="ECO:0007669"/>
    <property type="project" value="UniProtKB-SubCell"/>
</dbReference>
<reference evidence="7" key="1">
    <citation type="submission" date="2015-09" db="EMBL/GenBank/DDBJ databases">
        <title>De novo assembly of Pectinophora gossypiella (Pink Bollworm) gut transcriptome.</title>
        <authorList>
            <person name="Tassone E.E."/>
        </authorList>
    </citation>
    <scope>NUCLEOTIDE SEQUENCE</scope>
</reference>
<evidence type="ECO:0000256" key="2">
    <source>
        <dbReference type="ARBA" id="ARBA00005977"/>
    </source>
</evidence>
<dbReference type="OrthoDB" id="43458at2759"/>
<gene>
    <name evidence="7" type="ORF">g.3627</name>
</gene>
<evidence type="ECO:0000256" key="3">
    <source>
        <dbReference type="ARBA" id="ARBA00022692"/>
    </source>
</evidence>
<dbReference type="AlphaFoldDB" id="A0A1E1W7T6"/>
<dbReference type="Pfam" id="PF10639">
    <property type="entry name" value="TMEM234"/>
    <property type="match status" value="1"/>
</dbReference>
<sequence length="129" mass="13780">MLQALGLIVLTGALWGCTNPFIRQGTRGLRDVRAKTRLGQAYAEVAFLLGNWRYVIPWCVNQAGSIAYLFAVRCAPLSLCVPAANALAFAFTALTGAAFGKEEPLDRGSMLGIALIVAGTALCCWDKTE</sequence>
<dbReference type="PANTHER" id="PTHR28668:SF1">
    <property type="entry name" value="TRANSMEMBRANE PROTEIN 234"/>
    <property type="match status" value="1"/>
</dbReference>
<name>A0A1E1W7T6_PECGO</name>
<dbReference type="InterPro" id="IPR018908">
    <property type="entry name" value="TMEM234"/>
</dbReference>
<feature type="signal peptide" evidence="6">
    <location>
        <begin position="1"/>
        <end position="16"/>
    </location>
</feature>
<organism evidence="7">
    <name type="scientific">Pectinophora gossypiella</name>
    <name type="common">Cotton pink bollworm</name>
    <name type="synonym">Depressaria gossypiella</name>
    <dbReference type="NCBI Taxonomy" id="13191"/>
    <lineage>
        <taxon>Eukaryota</taxon>
        <taxon>Metazoa</taxon>
        <taxon>Ecdysozoa</taxon>
        <taxon>Arthropoda</taxon>
        <taxon>Hexapoda</taxon>
        <taxon>Insecta</taxon>
        <taxon>Pterygota</taxon>
        <taxon>Neoptera</taxon>
        <taxon>Endopterygota</taxon>
        <taxon>Lepidoptera</taxon>
        <taxon>Glossata</taxon>
        <taxon>Ditrysia</taxon>
        <taxon>Gelechioidea</taxon>
        <taxon>Gelechiidae</taxon>
        <taxon>Apatetrinae</taxon>
        <taxon>Pectinophora</taxon>
    </lineage>
</organism>
<evidence type="ECO:0000256" key="4">
    <source>
        <dbReference type="ARBA" id="ARBA00022989"/>
    </source>
</evidence>
<evidence type="ECO:0000313" key="7">
    <source>
        <dbReference type="EMBL" id="JAT83060.1"/>
    </source>
</evidence>
<comment type="subcellular location">
    <subcellularLocation>
        <location evidence="1">Membrane</location>
        <topology evidence="1">Multi-pass membrane protein</topology>
    </subcellularLocation>
</comment>
<accession>A0A1E1W7T6</accession>
<keyword evidence="6" id="KW-0732">Signal</keyword>
<proteinExistence type="inferred from homology"/>
<evidence type="ECO:0008006" key="8">
    <source>
        <dbReference type="Google" id="ProtNLM"/>
    </source>
</evidence>
<dbReference type="PANTHER" id="PTHR28668">
    <property type="entry name" value="TRANSMEMBRANE PROTEIN 234"/>
    <property type="match status" value="1"/>
</dbReference>
<evidence type="ECO:0000256" key="1">
    <source>
        <dbReference type="ARBA" id="ARBA00004141"/>
    </source>
</evidence>